<sequence>MYNKEIGEMCRFYDVVRVDVEERSKEEQLQEDMSSEDQMLLSKFLPLLREFIPSAASEIESDLHACSQNELHVVILQNCED</sequence>
<protein>
    <submittedName>
        <fullName evidence="1">Uncharacterized protein</fullName>
    </submittedName>
</protein>
<name>A0A2N9FKK8_FAGSY</name>
<evidence type="ECO:0000313" key="1">
    <source>
        <dbReference type="EMBL" id="SPC91316.1"/>
    </source>
</evidence>
<dbReference type="EMBL" id="OIVN01001218">
    <property type="protein sequence ID" value="SPC91316.1"/>
    <property type="molecule type" value="Genomic_DNA"/>
</dbReference>
<reference evidence="1" key="1">
    <citation type="submission" date="2018-02" db="EMBL/GenBank/DDBJ databases">
        <authorList>
            <person name="Cohen D.B."/>
            <person name="Kent A.D."/>
        </authorList>
    </citation>
    <scope>NUCLEOTIDE SEQUENCE</scope>
</reference>
<proteinExistence type="predicted"/>
<organism evidence="1">
    <name type="scientific">Fagus sylvatica</name>
    <name type="common">Beechnut</name>
    <dbReference type="NCBI Taxonomy" id="28930"/>
    <lineage>
        <taxon>Eukaryota</taxon>
        <taxon>Viridiplantae</taxon>
        <taxon>Streptophyta</taxon>
        <taxon>Embryophyta</taxon>
        <taxon>Tracheophyta</taxon>
        <taxon>Spermatophyta</taxon>
        <taxon>Magnoliopsida</taxon>
        <taxon>eudicotyledons</taxon>
        <taxon>Gunneridae</taxon>
        <taxon>Pentapetalae</taxon>
        <taxon>rosids</taxon>
        <taxon>fabids</taxon>
        <taxon>Fagales</taxon>
        <taxon>Fagaceae</taxon>
        <taxon>Fagus</taxon>
    </lineage>
</organism>
<accession>A0A2N9FKK8</accession>
<dbReference type="AlphaFoldDB" id="A0A2N9FKK8"/>
<gene>
    <name evidence="1" type="ORF">FSB_LOCUS19198</name>
</gene>